<dbReference type="EMBL" id="UYRW01008521">
    <property type="protein sequence ID" value="VDM96769.1"/>
    <property type="molecule type" value="Genomic_DNA"/>
</dbReference>
<keyword evidence="2" id="KW-1185">Reference proteome</keyword>
<dbReference type="AlphaFoldDB" id="A0A182EU46"/>
<protein>
    <submittedName>
        <fullName evidence="3">LSDAT_euk domain-containing protein</fullName>
    </submittedName>
</protein>
<accession>A0A182EU46</accession>
<evidence type="ECO:0000313" key="3">
    <source>
        <dbReference type="WBParaSite" id="nOo.2.0.1.t11675-RA"/>
    </source>
</evidence>
<evidence type="ECO:0000313" key="2">
    <source>
        <dbReference type="Proteomes" id="UP000271087"/>
    </source>
</evidence>
<organism evidence="3">
    <name type="scientific">Onchocerca ochengi</name>
    <name type="common">Filarial nematode worm</name>
    <dbReference type="NCBI Taxonomy" id="42157"/>
    <lineage>
        <taxon>Eukaryota</taxon>
        <taxon>Metazoa</taxon>
        <taxon>Ecdysozoa</taxon>
        <taxon>Nematoda</taxon>
        <taxon>Chromadorea</taxon>
        <taxon>Rhabditida</taxon>
        <taxon>Spirurina</taxon>
        <taxon>Spiruromorpha</taxon>
        <taxon>Filarioidea</taxon>
        <taxon>Onchocercidae</taxon>
        <taxon>Onchocerca</taxon>
    </lineage>
</organism>
<dbReference type="Proteomes" id="UP000271087">
    <property type="component" value="Unassembled WGS sequence"/>
</dbReference>
<proteinExistence type="predicted"/>
<gene>
    <name evidence="1" type="ORF">NOO_LOCUS11675</name>
</gene>
<name>A0A182EU46_ONCOC</name>
<reference evidence="1 2" key="2">
    <citation type="submission" date="2018-08" db="EMBL/GenBank/DDBJ databases">
        <authorList>
            <person name="Laetsch R D."/>
            <person name="Stevens L."/>
            <person name="Kumar S."/>
            <person name="Blaxter L. M."/>
        </authorList>
    </citation>
    <scope>NUCLEOTIDE SEQUENCE [LARGE SCALE GENOMIC DNA]</scope>
</reference>
<dbReference type="WBParaSite" id="nOo.2.0.1.t11675-RA">
    <property type="protein sequence ID" value="nOo.2.0.1.t11675-RA"/>
    <property type="gene ID" value="nOo.2.0.1.g11675"/>
</dbReference>
<reference evidence="3" key="1">
    <citation type="submission" date="2016-06" db="UniProtKB">
        <authorList>
            <consortium name="WormBaseParasite"/>
        </authorList>
    </citation>
    <scope>IDENTIFICATION</scope>
</reference>
<sequence length="69" mass="7853">MVGTITVSNNIISIDMSKLARGAIVPKLLGQLGKRPRAWTIVFFRTYRDREGKREEDEHVSEHGPHSLH</sequence>
<evidence type="ECO:0000313" key="1">
    <source>
        <dbReference type="EMBL" id="VDM96769.1"/>
    </source>
</evidence>